<protein>
    <submittedName>
        <fullName evidence="2">Uncharacterized protein</fullName>
    </submittedName>
</protein>
<organism evidence="2 3">
    <name type="scientific">Aureobasidium pullulans</name>
    <name type="common">Black yeast</name>
    <name type="synonym">Pullularia pullulans</name>
    <dbReference type="NCBI Taxonomy" id="5580"/>
    <lineage>
        <taxon>Eukaryota</taxon>
        <taxon>Fungi</taxon>
        <taxon>Dikarya</taxon>
        <taxon>Ascomycota</taxon>
        <taxon>Pezizomycotina</taxon>
        <taxon>Dothideomycetes</taxon>
        <taxon>Dothideomycetidae</taxon>
        <taxon>Dothideales</taxon>
        <taxon>Saccotheciaceae</taxon>
        <taxon>Aureobasidium</taxon>
    </lineage>
</organism>
<feature type="compositionally biased region" description="Basic and acidic residues" evidence="1">
    <location>
        <begin position="266"/>
        <end position="283"/>
    </location>
</feature>
<feature type="region of interest" description="Disordered" evidence="1">
    <location>
        <begin position="1"/>
        <end position="299"/>
    </location>
</feature>
<reference evidence="2 3" key="1">
    <citation type="submission" date="2018-10" db="EMBL/GenBank/DDBJ databases">
        <title>Fifty Aureobasidium pullulans genomes reveal a recombining polyextremotolerant generalist.</title>
        <authorList>
            <person name="Gostincar C."/>
            <person name="Turk M."/>
            <person name="Zajc J."/>
            <person name="Gunde-Cimerman N."/>
        </authorList>
    </citation>
    <scope>NUCLEOTIDE SEQUENCE [LARGE SCALE GENOMIC DNA]</scope>
    <source>
        <strain evidence="2 3">EXF-3380</strain>
    </source>
</reference>
<feature type="compositionally biased region" description="Acidic residues" evidence="1">
    <location>
        <begin position="135"/>
        <end position="150"/>
    </location>
</feature>
<feature type="compositionally biased region" description="Low complexity" evidence="1">
    <location>
        <begin position="223"/>
        <end position="240"/>
    </location>
</feature>
<dbReference type="EMBL" id="QZBU01001393">
    <property type="protein sequence ID" value="TIA50584.1"/>
    <property type="molecule type" value="Genomic_DNA"/>
</dbReference>
<accession>A0A4T0CXT0</accession>
<evidence type="ECO:0000313" key="2">
    <source>
        <dbReference type="EMBL" id="TIA50584.1"/>
    </source>
</evidence>
<feature type="compositionally biased region" description="Polar residues" evidence="1">
    <location>
        <begin position="109"/>
        <end position="120"/>
    </location>
</feature>
<feature type="compositionally biased region" description="Polar residues" evidence="1">
    <location>
        <begin position="285"/>
        <end position="294"/>
    </location>
</feature>
<feature type="compositionally biased region" description="Low complexity" evidence="1">
    <location>
        <begin position="85"/>
        <end position="102"/>
    </location>
</feature>
<name>A0A4T0CXT0_AURPU</name>
<proteinExistence type="predicted"/>
<feature type="compositionally biased region" description="Polar residues" evidence="1">
    <location>
        <begin position="75"/>
        <end position="84"/>
    </location>
</feature>
<evidence type="ECO:0000256" key="1">
    <source>
        <dbReference type="SAM" id="MobiDB-lite"/>
    </source>
</evidence>
<feature type="compositionally biased region" description="Polar residues" evidence="1">
    <location>
        <begin position="22"/>
        <end position="38"/>
    </location>
</feature>
<evidence type="ECO:0000313" key="3">
    <source>
        <dbReference type="Proteomes" id="UP000304947"/>
    </source>
</evidence>
<sequence>MKAQMKKLSPSACPSPLPPDSTGNVAVNSNATAFQIGSQGPRAPSALSARIRDSPTPTMGSRGSGLFRQPAVLPSLSTTNQPLKTESLSRTPSTRTLTQSRTGPPASPAQPSNRAFNTAFGNHRKPVSPQREISEPDSDPLQESDSDSSSDGESQSMARSQAFRRPANYNNKNKYGYDDDDEDEDGESSGGFLPFATTATGSADPAATLKSPVKRAYEQRPIAPDSSASSASSAAPPRAATGTGKQREVNRGDYAQAPPASALSPRQREELSKLSPKVRKEGSEGTPSMGSSFSDLDVSHRGGIHEPYAAWFNNEQDELDQPSTEEQVFVETQVLMGKVHGYIAIIISAVSSRAKRMFQVMRRRMPSKIASVRSCVHVVVLSVFLIRRWCRCPLLDQLFSVERAGGVELEPGCDAFEVEEVILVAGKLDNERVRV</sequence>
<gene>
    <name evidence="2" type="ORF">D6C83_04718</name>
</gene>
<dbReference type="AlphaFoldDB" id="A0A4T0CXT0"/>
<dbReference type="Proteomes" id="UP000304947">
    <property type="component" value="Unassembled WGS sequence"/>
</dbReference>
<feature type="compositionally biased region" description="Acidic residues" evidence="1">
    <location>
        <begin position="178"/>
        <end position="187"/>
    </location>
</feature>
<comment type="caution">
    <text evidence="2">The sequence shown here is derived from an EMBL/GenBank/DDBJ whole genome shotgun (WGS) entry which is preliminary data.</text>
</comment>